<evidence type="ECO:0000256" key="8">
    <source>
        <dbReference type="PIRSR" id="PIRSR005091-3"/>
    </source>
</evidence>
<feature type="transmembrane region" description="Helical" evidence="9">
    <location>
        <begin position="57"/>
        <end position="74"/>
    </location>
</feature>
<feature type="binding site" evidence="8">
    <location>
        <position position="268"/>
    </location>
    <ligand>
        <name>Mn(2+)</name>
        <dbReference type="ChEBI" id="CHEBI:29035"/>
    </ligand>
</feature>
<feature type="binding site" evidence="8">
    <location>
        <position position="483"/>
    </location>
    <ligand>
        <name>Mn(2+)</name>
        <dbReference type="ChEBI" id="CHEBI:29035"/>
    </ligand>
</feature>
<comment type="caution">
    <text evidence="11">The sequence shown here is derived from an EMBL/GenBank/DDBJ whole genome shotgun (WGS) entry which is preliminary data.</text>
</comment>
<dbReference type="InterPro" id="IPR012160">
    <property type="entry name" value="LtaS-like"/>
</dbReference>
<evidence type="ECO:0000313" key="11">
    <source>
        <dbReference type="EMBL" id="TYZ10905.1"/>
    </source>
</evidence>
<dbReference type="AlphaFoldDB" id="A0A5D6V6V0"/>
<accession>A0A5D6V6V0</accession>
<feature type="domain" description="Sulfatase N-terminal" evidence="10">
    <location>
        <begin position="261"/>
        <end position="536"/>
    </location>
</feature>
<feature type="transmembrane region" description="Helical" evidence="9">
    <location>
        <begin position="133"/>
        <end position="151"/>
    </location>
</feature>
<feature type="binding site" evidence="8">
    <location>
        <position position="482"/>
    </location>
    <ligand>
        <name>Mn(2+)</name>
        <dbReference type="ChEBI" id="CHEBI:29035"/>
    </ligand>
</feature>
<evidence type="ECO:0000256" key="6">
    <source>
        <dbReference type="PIRSR" id="PIRSR005091-1"/>
    </source>
</evidence>
<dbReference type="Proteomes" id="UP000322791">
    <property type="component" value="Unassembled WGS sequence"/>
</dbReference>
<evidence type="ECO:0000313" key="12">
    <source>
        <dbReference type="Proteomes" id="UP000322791"/>
    </source>
</evidence>
<dbReference type="EMBL" id="VTHL01000006">
    <property type="protein sequence ID" value="TYZ10905.1"/>
    <property type="molecule type" value="Genomic_DNA"/>
</dbReference>
<dbReference type="PANTHER" id="PTHR47371">
    <property type="entry name" value="LIPOTEICHOIC ACID SYNTHASE"/>
    <property type="match status" value="1"/>
</dbReference>
<keyword evidence="7" id="KW-0479">Metal-binding</keyword>
<evidence type="ECO:0000256" key="9">
    <source>
        <dbReference type="SAM" id="Phobius"/>
    </source>
</evidence>
<gene>
    <name evidence="11" type="ORF">FY528_07555</name>
</gene>
<comment type="subcellular location">
    <subcellularLocation>
        <location evidence="1">Cell membrane</location>
        <topology evidence="1">Multi-pass membrane protein</topology>
    </subcellularLocation>
</comment>
<evidence type="ECO:0000256" key="5">
    <source>
        <dbReference type="ARBA" id="ARBA00023136"/>
    </source>
</evidence>
<keyword evidence="3 9" id="KW-0812">Transmembrane</keyword>
<dbReference type="InterPro" id="IPR050448">
    <property type="entry name" value="OpgB/LTA_synthase_biosynth"/>
</dbReference>
<dbReference type="Pfam" id="PF00884">
    <property type="entry name" value="Sulfatase"/>
    <property type="match status" value="1"/>
</dbReference>
<protein>
    <submittedName>
        <fullName evidence="11">LTA synthase family protein</fullName>
    </submittedName>
</protein>
<evidence type="ECO:0000256" key="2">
    <source>
        <dbReference type="ARBA" id="ARBA00022475"/>
    </source>
</evidence>
<dbReference type="CDD" id="cd16015">
    <property type="entry name" value="LTA_synthase"/>
    <property type="match status" value="1"/>
</dbReference>
<keyword evidence="5 9" id="KW-0472">Membrane</keyword>
<dbReference type="RefSeq" id="WP_149070390.1">
    <property type="nucleotide sequence ID" value="NZ_VTHL01000006.1"/>
</dbReference>
<dbReference type="InterPro" id="IPR000917">
    <property type="entry name" value="Sulfatase_N"/>
</dbReference>
<keyword evidence="7" id="KW-0464">Manganese</keyword>
<feature type="transmembrane region" description="Helical" evidence="9">
    <location>
        <begin position="172"/>
        <end position="191"/>
    </location>
</feature>
<sequence>MLSEHLRLLLRRFALLLGAYLLLRVGFYLANQAVFQAAAPAQVLLAFWHGFRFDVSALLLLNLPWVVLSLVPSLARGWQQFLRLLYLVLNALGLMVNLADWEYFKFIGRRTSNELTTIGDDVQRQAGQLLANYWYLFVPFFLLLGALWYFYPMPKTTAMHQAGQTRRVWLRWGVEALLVAGLAVVGIRGGLQLKPLRTGAAFAQQPAILGHLALNSTFTFLKSLGYTTIEPKAYFASDEELQQALAARRVATHPPPARRDNVVILLLESFASEYTGVENSGQGYTPFFDSLATHGGLLFRDHYANGRRSIEALPAVLAGLPSLLEGPFITSNFQTNELHGLGEILGQQGYTTSVFHGAENGSMGFNTFAGVAGIQRYYGLNEYPGSRNSPDFDGHWGIFDEPYLQYFCRELSRQPEPFFSTLFTLSAHEPFTVPARYAGRFPGGTLPIHRAVAYSDFALRQFFKTAARQPWYSRTLFVLLADHTSQTDRRGYQNLLGAYKTPLLLFRPGQALSAPTSPRITQQADVQATVLDWLGIRAPRQLLPFGYSAFDSASTGRALFLSNGSYYLVHHDYVTELTADDQVRQYAYQRHQLPTHPVAVPDTQKLRQYGQELRACVQFYVNGLVQNRLYPKPARARARLFAPPGGSG</sequence>
<organism evidence="11 12">
    <name type="scientific">Hymenobacter lutimineralis</name>
    <dbReference type="NCBI Taxonomy" id="2606448"/>
    <lineage>
        <taxon>Bacteria</taxon>
        <taxon>Pseudomonadati</taxon>
        <taxon>Bacteroidota</taxon>
        <taxon>Cytophagia</taxon>
        <taxon>Cytophagales</taxon>
        <taxon>Hymenobacteraceae</taxon>
        <taxon>Hymenobacter</taxon>
    </lineage>
</organism>
<dbReference type="GO" id="GO:0046872">
    <property type="term" value="F:metal ion binding"/>
    <property type="evidence" value="ECO:0007669"/>
    <property type="project" value="UniProtKB-KW"/>
</dbReference>
<evidence type="ECO:0000256" key="3">
    <source>
        <dbReference type="ARBA" id="ARBA00022692"/>
    </source>
</evidence>
<dbReference type="InterPro" id="IPR017850">
    <property type="entry name" value="Alkaline_phosphatase_core_sf"/>
</dbReference>
<dbReference type="GO" id="GO:0005886">
    <property type="term" value="C:plasma membrane"/>
    <property type="evidence" value="ECO:0007669"/>
    <property type="project" value="UniProtKB-SubCell"/>
</dbReference>
<reference evidence="11 12" key="1">
    <citation type="submission" date="2019-08" db="EMBL/GenBank/DDBJ databases">
        <authorList>
            <person name="Seo M.-J."/>
        </authorList>
    </citation>
    <scope>NUCLEOTIDE SEQUENCE [LARGE SCALE GENOMIC DNA]</scope>
    <source>
        <strain evidence="11 12">KIGAM108</strain>
    </source>
</reference>
<dbReference type="PANTHER" id="PTHR47371:SF3">
    <property type="entry name" value="PHOSPHOGLYCEROL TRANSFERASE I"/>
    <property type="match status" value="1"/>
</dbReference>
<feature type="transmembrane region" description="Helical" evidence="9">
    <location>
        <begin position="81"/>
        <end position="99"/>
    </location>
</feature>
<keyword evidence="2" id="KW-1003">Cell membrane</keyword>
<feature type="binding site" evidence="7">
    <location>
        <position position="428"/>
    </location>
    <ligand>
        <name>substrate</name>
    </ligand>
</feature>
<evidence type="ECO:0000256" key="4">
    <source>
        <dbReference type="ARBA" id="ARBA00022989"/>
    </source>
</evidence>
<name>A0A5D6V6V0_9BACT</name>
<feature type="active site" evidence="6">
    <location>
        <position position="309"/>
    </location>
</feature>
<evidence type="ECO:0000259" key="10">
    <source>
        <dbReference type="Pfam" id="PF00884"/>
    </source>
</evidence>
<dbReference type="Gene3D" id="3.30.1120.80">
    <property type="match status" value="1"/>
</dbReference>
<keyword evidence="4 9" id="KW-1133">Transmembrane helix</keyword>
<dbReference type="PIRSF" id="PIRSF005091">
    <property type="entry name" value="Mmb_sulf_HI1246"/>
    <property type="match status" value="1"/>
</dbReference>
<dbReference type="SUPFAM" id="SSF53649">
    <property type="entry name" value="Alkaline phosphatase-like"/>
    <property type="match status" value="1"/>
</dbReference>
<proteinExistence type="predicted"/>
<keyword evidence="12" id="KW-1185">Reference proteome</keyword>
<dbReference type="Gene3D" id="3.40.720.10">
    <property type="entry name" value="Alkaline Phosphatase, subunit A"/>
    <property type="match status" value="1"/>
</dbReference>
<evidence type="ECO:0000256" key="7">
    <source>
        <dbReference type="PIRSR" id="PIRSR005091-2"/>
    </source>
</evidence>
<evidence type="ECO:0000256" key="1">
    <source>
        <dbReference type="ARBA" id="ARBA00004651"/>
    </source>
</evidence>